<dbReference type="Proteomes" id="UP001163046">
    <property type="component" value="Unassembled WGS sequence"/>
</dbReference>
<reference evidence="2" key="1">
    <citation type="submission" date="2023-01" db="EMBL/GenBank/DDBJ databases">
        <title>Genome assembly of the deep-sea coral Lophelia pertusa.</title>
        <authorList>
            <person name="Herrera S."/>
            <person name="Cordes E."/>
        </authorList>
    </citation>
    <scope>NUCLEOTIDE SEQUENCE</scope>
    <source>
        <strain evidence="2">USNM1676648</strain>
        <tissue evidence="2">Polyp</tissue>
    </source>
</reference>
<comment type="caution">
    <text evidence="2">The sequence shown here is derived from an EMBL/GenBank/DDBJ whole genome shotgun (WGS) entry which is preliminary data.</text>
</comment>
<name>A0A9W9YT55_9CNID</name>
<sequence>MKNGKTKSHLRELRRAAQLGQLGEEMMRIASEHGLLVDPNSGHRPPAATQVSLWSKHSGQDRANAQTPSLDSLTTAQQTTSTFTGVLSSGVTTEFKSHYNKSTQMVSDHKSPNGAANYRAFSLCYFSSRGSSSLSFNGCRRSSSSTA</sequence>
<evidence type="ECO:0000313" key="3">
    <source>
        <dbReference type="Proteomes" id="UP001163046"/>
    </source>
</evidence>
<feature type="region of interest" description="Disordered" evidence="1">
    <location>
        <begin position="39"/>
        <end position="76"/>
    </location>
</feature>
<evidence type="ECO:0000313" key="2">
    <source>
        <dbReference type="EMBL" id="KAJ7365821.1"/>
    </source>
</evidence>
<gene>
    <name evidence="2" type="ORF">OS493_002542</name>
</gene>
<dbReference type="EMBL" id="MU827302">
    <property type="protein sequence ID" value="KAJ7365821.1"/>
    <property type="molecule type" value="Genomic_DNA"/>
</dbReference>
<dbReference type="AlphaFoldDB" id="A0A9W9YT55"/>
<accession>A0A9W9YT55</accession>
<organism evidence="2 3">
    <name type="scientific">Desmophyllum pertusum</name>
    <dbReference type="NCBI Taxonomy" id="174260"/>
    <lineage>
        <taxon>Eukaryota</taxon>
        <taxon>Metazoa</taxon>
        <taxon>Cnidaria</taxon>
        <taxon>Anthozoa</taxon>
        <taxon>Hexacorallia</taxon>
        <taxon>Scleractinia</taxon>
        <taxon>Caryophylliina</taxon>
        <taxon>Caryophylliidae</taxon>
        <taxon>Desmophyllum</taxon>
    </lineage>
</organism>
<protein>
    <submittedName>
        <fullName evidence="2">Uncharacterized protein</fullName>
    </submittedName>
</protein>
<proteinExistence type="predicted"/>
<feature type="compositionally biased region" description="Polar residues" evidence="1">
    <location>
        <begin position="49"/>
        <end position="73"/>
    </location>
</feature>
<keyword evidence="3" id="KW-1185">Reference proteome</keyword>
<evidence type="ECO:0000256" key="1">
    <source>
        <dbReference type="SAM" id="MobiDB-lite"/>
    </source>
</evidence>